<evidence type="ECO:0000256" key="4">
    <source>
        <dbReference type="ARBA" id="ARBA00022989"/>
    </source>
</evidence>
<gene>
    <name evidence="8" type="ORF">ACFP3J_23200</name>
</gene>
<keyword evidence="2" id="KW-1003">Cell membrane</keyword>
<sequence>MRGIRLTWQALRRDLSAAAGAARRAWAGPGRERDLAVQAVKAALAAWVAWAVAGWWLKAPVAFVAPWVAVVLVESTVYRSIAHGLQQLAAIAAGTIAATAVGLLLPSEVAAMAVVLPLAMLLGQWRRLGSQGVYAATGALFVLTNGSVSVTTSAARLAEALFGAVVGIAVNALVRPPLYLRDTQAALRDAVAETHRILRDVADGLAAGRWDAAEAGAWHDRALRLPRLVEQARSAVERSRESLRANPRRRGGAAPQPGKGYEDALVVLDYAAVHTAEVTRTVLEAAAEDRSAPRPDPALARRYGQFLCRTADALRHYSHSRFGDDREEELREAVADLRDSLTVLRRDLARAASDDPDEVATYGVLLAQAHRLAEQLLASGTRRRGGMRRPENPGARRA</sequence>
<evidence type="ECO:0000256" key="7">
    <source>
        <dbReference type="SAM" id="Phobius"/>
    </source>
</evidence>
<feature type="transmembrane region" description="Helical" evidence="7">
    <location>
        <begin position="37"/>
        <end position="57"/>
    </location>
</feature>
<feature type="transmembrane region" description="Helical" evidence="7">
    <location>
        <begin position="64"/>
        <end position="82"/>
    </location>
</feature>
<accession>A0ABW0WNK2</accession>
<dbReference type="InterPro" id="IPR010343">
    <property type="entry name" value="ArAE_1"/>
</dbReference>
<keyword evidence="4 7" id="KW-1133">Transmembrane helix</keyword>
<reference evidence="9" key="1">
    <citation type="journal article" date="2019" name="Int. J. Syst. Evol. Microbiol.">
        <title>The Global Catalogue of Microorganisms (GCM) 10K type strain sequencing project: providing services to taxonomists for standard genome sequencing and annotation.</title>
        <authorList>
            <consortium name="The Broad Institute Genomics Platform"/>
            <consortium name="The Broad Institute Genome Sequencing Center for Infectious Disease"/>
            <person name="Wu L."/>
            <person name="Ma J."/>
        </authorList>
    </citation>
    <scope>NUCLEOTIDE SEQUENCE [LARGE SCALE GENOMIC DNA]</scope>
    <source>
        <strain evidence="9">KCTC 5701</strain>
    </source>
</reference>
<dbReference type="Pfam" id="PF06081">
    <property type="entry name" value="ArAE_1"/>
    <property type="match status" value="1"/>
</dbReference>
<evidence type="ECO:0000256" key="1">
    <source>
        <dbReference type="ARBA" id="ARBA00004651"/>
    </source>
</evidence>
<name>A0ABW0WNK2_STRNO</name>
<feature type="transmembrane region" description="Helical" evidence="7">
    <location>
        <begin position="133"/>
        <end position="151"/>
    </location>
</feature>
<dbReference type="Proteomes" id="UP001596065">
    <property type="component" value="Unassembled WGS sequence"/>
</dbReference>
<keyword evidence="9" id="KW-1185">Reference proteome</keyword>
<keyword evidence="5 7" id="KW-0472">Membrane</keyword>
<evidence type="ECO:0000256" key="6">
    <source>
        <dbReference type="SAM" id="MobiDB-lite"/>
    </source>
</evidence>
<proteinExistence type="predicted"/>
<feature type="region of interest" description="Disordered" evidence="6">
    <location>
        <begin position="378"/>
        <end position="398"/>
    </location>
</feature>
<dbReference type="RefSeq" id="WP_382466869.1">
    <property type="nucleotide sequence ID" value="NZ_BAAASM010000062.1"/>
</dbReference>
<evidence type="ECO:0000256" key="2">
    <source>
        <dbReference type="ARBA" id="ARBA00022475"/>
    </source>
</evidence>
<comment type="caution">
    <text evidence="8">The sequence shown here is derived from an EMBL/GenBank/DDBJ whole genome shotgun (WGS) entry which is preliminary data.</text>
</comment>
<feature type="region of interest" description="Disordered" evidence="6">
    <location>
        <begin position="237"/>
        <end position="257"/>
    </location>
</feature>
<dbReference type="EMBL" id="JBHSOE010000043">
    <property type="protein sequence ID" value="MFC5658376.1"/>
    <property type="molecule type" value="Genomic_DNA"/>
</dbReference>
<keyword evidence="3 7" id="KW-0812">Transmembrane</keyword>
<evidence type="ECO:0000256" key="5">
    <source>
        <dbReference type="ARBA" id="ARBA00023136"/>
    </source>
</evidence>
<comment type="subcellular location">
    <subcellularLocation>
        <location evidence="1">Cell membrane</location>
        <topology evidence="1">Multi-pass membrane protein</topology>
    </subcellularLocation>
</comment>
<feature type="transmembrane region" description="Helical" evidence="7">
    <location>
        <begin position="88"/>
        <end position="121"/>
    </location>
</feature>
<feature type="transmembrane region" description="Helical" evidence="7">
    <location>
        <begin position="157"/>
        <end position="174"/>
    </location>
</feature>
<protein>
    <submittedName>
        <fullName evidence="8">Aromatic acid exporter family protein</fullName>
    </submittedName>
</protein>
<evidence type="ECO:0000313" key="9">
    <source>
        <dbReference type="Proteomes" id="UP001596065"/>
    </source>
</evidence>
<evidence type="ECO:0000313" key="8">
    <source>
        <dbReference type="EMBL" id="MFC5658376.1"/>
    </source>
</evidence>
<evidence type="ECO:0000256" key="3">
    <source>
        <dbReference type="ARBA" id="ARBA00022692"/>
    </source>
</evidence>
<organism evidence="8 9">
    <name type="scientific">Streptomyces nogalater</name>
    <dbReference type="NCBI Taxonomy" id="38314"/>
    <lineage>
        <taxon>Bacteria</taxon>
        <taxon>Bacillati</taxon>
        <taxon>Actinomycetota</taxon>
        <taxon>Actinomycetes</taxon>
        <taxon>Kitasatosporales</taxon>
        <taxon>Streptomycetaceae</taxon>
        <taxon>Streptomyces</taxon>
    </lineage>
</organism>